<feature type="domain" description="Histidine kinase/HSP90-like ATPase" evidence="2">
    <location>
        <begin position="12"/>
        <end position="134"/>
    </location>
</feature>
<proteinExistence type="predicted"/>
<evidence type="ECO:0000256" key="1">
    <source>
        <dbReference type="ARBA" id="ARBA00022527"/>
    </source>
</evidence>
<dbReference type="PANTHER" id="PTHR35526">
    <property type="entry name" value="ANTI-SIGMA-F FACTOR RSBW-RELATED"/>
    <property type="match status" value="1"/>
</dbReference>
<organism evidence="3 4">
    <name type="scientific">Candidatus Polarisedimenticola svalbardensis</name>
    <dbReference type="NCBI Taxonomy" id="2886004"/>
    <lineage>
        <taxon>Bacteria</taxon>
        <taxon>Pseudomonadati</taxon>
        <taxon>Acidobacteriota</taxon>
        <taxon>Candidatus Polarisedimenticolia</taxon>
        <taxon>Candidatus Polarisedimenticolales</taxon>
        <taxon>Candidatus Polarisedimenticolaceae</taxon>
        <taxon>Candidatus Polarisedimenticola</taxon>
    </lineage>
</organism>
<dbReference type="Proteomes" id="UP000648239">
    <property type="component" value="Unassembled WGS sequence"/>
</dbReference>
<dbReference type="GO" id="GO:0004674">
    <property type="term" value="F:protein serine/threonine kinase activity"/>
    <property type="evidence" value="ECO:0007669"/>
    <property type="project" value="UniProtKB-KW"/>
</dbReference>
<dbReference type="GO" id="GO:0005524">
    <property type="term" value="F:ATP binding"/>
    <property type="evidence" value="ECO:0007669"/>
    <property type="project" value="UniProtKB-KW"/>
</dbReference>
<evidence type="ECO:0000313" key="3">
    <source>
        <dbReference type="EMBL" id="MBD3866857.1"/>
    </source>
</evidence>
<dbReference type="Gene3D" id="3.30.565.10">
    <property type="entry name" value="Histidine kinase-like ATPase, C-terminal domain"/>
    <property type="match status" value="1"/>
</dbReference>
<keyword evidence="1" id="KW-0418">Kinase</keyword>
<dbReference type="EMBL" id="JACXWD010000003">
    <property type="protein sequence ID" value="MBD3866857.1"/>
    <property type="molecule type" value="Genomic_DNA"/>
</dbReference>
<dbReference type="AlphaFoldDB" id="A0A8J6XY19"/>
<sequence>MPDHPAVETRMIPSDPSLFKEIRDWLAGVARKEGFDERETLELSVAVNEACANIHRHAYSGRDDGEIRFQLEIREAMFNIRIRDYGKRFLPEACRTPDLENPSEGGYGVFLIHELMDEVEYIRKEAGTELRMTKCRQAGSSVEKGHGHVGQT</sequence>
<dbReference type="Pfam" id="PF13581">
    <property type="entry name" value="HATPase_c_2"/>
    <property type="match status" value="1"/>
</dbReference>
<reference evidence="3 4" key="1">
    <citation type="submission" date="2020-08" db="EMBL/GenBank/DDBJ databases">
        <title>Acidobacteriota in marine sediments use diverse sulfur dissimilation pathways.</title>
        <authorList>
            <person name="Wasmund K."/>
        </authorList>
    </citation>
    <scope>NUCLEOTIDE SEQUENCE [LARGE SCALE GENOMIC DNA]</scope>
    <source>
        <strain evidence="3">MAG AM4</strain>
    </source>
</reference>
<keyword evidence="3" id="KW-0547">Nucleotide-binding</keyword>
<keyword evidence="1" id="KW-0723">Serine/threonine-protein kinase</keyword>
<dbReference type="InterPro" id="IPR050267">
    <property type="entry name" value="Anti-sigma-factor_SerPK"/>
</dbReference>
<dbReference type="SUPFAM" id="SSF55874">
    <property type="entry name" value="ATPase domain of HSP90 chaperone/DNA topoisomerase II/histidine kinase"/>
    <property type="match status" value="1"/>
</dbReference>
<keyword evidence="3" id="KW-0067">ATP-binding</keyword>
<dbReference type="PANTHER" id="PTHR35526:SF3">
    <property type="entry name" value="ANTI-SIGMA-F FACTOR RSBW"/>
    <property type="match status" value="1"/>
</dbReference>
<accession>A0A8J6XY19</accession>
<gene>
    <name evidence="3" type="ORF">IFK94_01930</name>
</gene>
<comment type="caution">
    <text evidence="3">The sequence shown here is derived from an EMBL/GenBank/DDBJ whole genome shotgun (WGS) entry which is preliminary data.</text>
</comment>
<name>A0A8J6XY19_9BACT</name>
<evidence type="ECO:0000313" key="4">
    <source>
        <dbReference type="Proteomes" id="UP000648239"/>
    </source>
</evidence>
<dbReference type="CDD" id="cd16936">
    <property type="entry name" value="HATPase_RsbW-like"/>
    <property type="match status" value="1"/>
</dbReference>
<dbReference type="InterPro" id="IPR003594">
    <property type="entry name" value="HATPase_dom"/>
</dbReference>
<dbReference type="InterPro" id="IPR036890">
    <property type="entry name" value="HATPase_C_sf"/>
</dbReference>
<keyword evidence="1" id="KW-0808">Transferase</keyword>
<evidence type="ECO:0000259" key="2">
    <source>
        <dbReference type="Pfam" id="PF13581"/>
    </source>
</evidence>
<protein>
    <submittedName>
        <fullName evidence="3">ATP-binding protein</fullName>
    </submittedName>
</protein>